<dbReference type="OrthoDB" id="10661006at2759"/>
<feature type="region of interest" description="Disordered" evidence="1">
    <location>
        <begin position="183"/>
        <end position="229"/>
    </location>
</feature>
<evidence type="ECO:0000256" key="1">
    <source>
        <dbReference type="SAM" id="MobiDB-lite"/>
    </source>
</evidence>
<feature type="compositionally biased region" description="Low complexity" evidence="1">
    <location>
        <begin position="15"/>
        <end position="26"/>
    </location>
</feature>
<gene>
    <name evidence="2" type="ORF">DOTSEDRAFT_21648</name>
</gene>
<protein>
    <submittedName>
        <fullName evidence="2">Uncharacterized protein</fullName>
    </submittedName>
</protein>
<sequence>MGPWTGGYGTQIEVTTASSGGSTGSTTHVGKALATLVVPQPEDYGRHPATADWEFDITDELRQQIADAINEACQESGYYLDQAGRRRDIGSLFCKIGDLTGVGQMFFDGRTLITPKKIQDAIVDNVIEAPAALAPAYAQRGKFRTQWKWAFLLTTAILHAAERINYVPSHFVVGPGAINDVMEDDQTPWSTRPDGTKVTTTSTTSEAPSCPTDAYIDPNDDQGQDGIPPEASIQGELSSAYASMAKAVGLIPGAGPQTCTKTVTAPVPSCKLTKQTTNINQPSRVCVCPFGSITQTVPTSTSTITTCDGNGSGTHIDVCPWTAAPPTSLNIPLPTGMKYPGGTMPPVQTQAPYNNPTTDPGWDYGVLSQALRDFCHNRATDRLHLGDRPNDTVHFLETHNNLGKKSIPKNQDFAIWLGWEPRACADEKKKVAGYTFLDEDEAECVSTFMAIVNNTPNKPKPKDQLGGPDFKVCGGMYHKCVWYEIAGRGKFPKMYKEGITLHSDLKDPSG</sequence>
<dbReference type="AlphaFoldDB" id="N1PWX7"/>
<proteinExistence type="predicted"/>
<name>N1PWX7_DOTSN</name>
<feature type="region of interest" description="Disordered" evidence="1">
    <location>
        <begin position="1"/>
        <end position="26"/>
    </location>
</feature>
<reference evidence="3" key="1">
    <citation type="journal article" date="2012" name="PLoS Genet.">
        <title>The genomes of the fungal plant pathogens Cladosporium fulvum and Dothistroma septosporum reveal adaptation to different hosts and lifestyles but also signatures of common ancestry.</title>
        <authorList>
            <person name="de Wit P.J.G.M."/>
            <person name="van der Burgt A."/>
            <person name="Oekmen B."/>
            <person name="Stergiopoulos I."/>
            <person name="Abd-Elsalam K.A."/>
            <person name="Aerts A.L."/>
            <person name="Bahkali A.H."/>
            <person name="Beenen H.G."/>
            <person name="Chettri P."/>
            <person name="Cox M.P."/>
            <person name="Datema E."/>
            <person name="de Vries R.P."/>
            <person name="Dhillon B."/>
            <person name="Ganley A.R."/>
            <person name="Griffiths S.A."/>
            <person name="Guo Y."/>
            <person name="Hamelin R.C."/>
            <person name="Henrissat B."/>
            <person name="Kabir M.S."/>
            <person name="Jashni M.K."/>
            <person name="Kema G."/>
            <person name="Klaubauf S."/>
            <person name="Lapidus A."/>
            <person name="Levasseur A."/>
            <person name="Lindquist E."/>
            <person name="Mehrabi R."/>
            <person name="Ohm R.A."/>
            <person name="Owen T.J."/>
            <person name="Salamov A."/>
            <person name="Schwelm A."/>
            <person name="Schijlen E."/>
            <person name="Sun H."/>
            <person name="van den Burg H.A."/>
            <person name="van Ham R.C.H.J."/>
            <person name="Zhang S."/>
            <person name="Goodwin S.B."/>
            <person name="Grigoriev I.V."/>
            <person name="Collemare J."/>
            <person name="Bradshaw R.E."/>
        </authorList>
    </citation>
    <scope>NUCLEOTIDE SEQUENCE [LARGE SCALE GENOMIC DNA]</scope>
    <source>
        <strain evidence="3">NZE10 / CBS 128990</strain>
    </source>
</reference>
<evidence type="ECO:0000313" key="3">
    <source>
        <dbReference type="Proteomes" id="UP000016933"/>
    </source>
</evidence>
<reference evidence="2 3" key="2">
    <citation type="journal article" date="2012" name="PLoS Pathog.">
        <title>Diverse lifestyles and strategies of plant pathogenesis encoded in the genomes of eighteen Dothideomycetes fungi.</title>
        <authorList>
            <person name="Ohm R.A."/>
            <person name="Feau N."/>
            <person name="Henrissat B."/>
            <person name="Schoch C.L."/>
            <person name="Horwitz B.A."/>
            <person name="Barry K.W."/>
            <person name="Condon B.J."/>
            <person name="Copeland A.C."/>
            <person name="Dhillon B."/>
            <person name="Glaser F."/>
            <person name="Hesse C.N."/>
            <person name="Kosti I."/>
            <person name="LaButti K."/>
            <person name="Lindquist E.A."/>
            <person name="Lucas S."/>
            <person name="Salamov A.A."/>
            <person name="Bradshaw R.E."/>
            <person name="Ciuffetti L."/>
            <person name="Hamelin R.C."/>
            <person name="Kema G.H.J."/>
            <person name="Lawrence C."/>
            <person name="Scott J.A."/>
            <person name="Spatafora J.W."/>
            <person name="Turgeon B.G."/>
            <person name="de Wit P.J.G.M."/>
            <person name="Zhong S."/>
            <person name="Goodwin S.B."/>
            <person name="Grigoriev I.V."/>
        </authorList>
    </citation>
    <scope>NUCLEOTIDE SEQUENCE [LARGE SCALE GENOMIC DNA]</scope>
    <source>
        <strain evidence="3">NZE10 / CBS 128990</strain>
    </source>
</reference>
<accession>N1PWX7</accession>
<dbReference type="EMBL" id="KB446536">
    <property type="protein sequence ID" value="EME47922.1"/>
    <property type="molecule type" value="Genomic_DNA"/>
</dbReference>
<keyword evidence="3" id="KW-1185">Reference proteome</keyword>
<organism evidence="2 3">
    <name type="scientific">Dothistroma septosporum (strain NZE10 / CBS 128990)</name>
    <name type="common">Red band needle blight fungus</name>
    <name type="synonym">Mycosphaerella pini</name>
    <dbReference type="NCBI Taxonomy" id="675120"/>
    <lineage>
        <taxon>Eukaryota</taxon>
        <taxon>Fungi</taxon>
        <taxon>Dikarya</taxon>
        <taxon>Ascomycota</taxon>
        <taxon>Pezizomycotina</taxon>
        <taxon>Dothideomycetes</taxon>
        <taxon>Dothideomycetidae</taxon>
        <taxon>Mycosphaerellales</taxon>
        <taxon>Mycosphaerellaceae</taxon>
        <taxon>Dothistroma</taxon>
    </lineage>
</organism>
<evidence type="ECO:0000313" key="2">
    <source>
        <dbReference type="EMBL" id="EME47922.1"/>
    </source>
</evidence>
<dbReference type="Proteomes" id="UP000016933">
    <property type="component" value="Unassembled WGS sequence"/>
</dbReference>
<dbReference type="HOGENOM" id="CLU_534205_0_0_1"/>